<feature type="region of interest" description="Disordered" evidence="2">
    <location>
        <begin position="970"/>
        <end position="990"/>
    </location>
</feature>
<evidence type="ECO:0000313" key="5">
    <source>
        <dbReference type="RefSeq" id="XP_060031072.1"/>
    </source>
</evidence>
<keyword evidence="4" id="KW-1185">Reference proteome</keyword>
<evidence type="ECO:0000313" key="4">
    <source>
        <dbReference type="Proteomes" id="UP001652624"/>
    </source>
</evidence>
<protein>
    <submittedName>
        <fullName evidence="5 6">Kinetochore scaffold 1 isoform X1</fullName>
    </submittedName>
</protein>
<reference evidence="5 6" key="1">
    <citation type="submission" date="2025-05" db="UniProtKB">
        <authorList>
            <consortium name="RefSeq"/>
        </authorList>
    </citation>
    <scope>IDENTIFICATION</scope>
</reference>
<gene>
    <name evidence="5 6 7" type="primary">KNL1</name>
</gene>
<feature type="compositionally biased region" description="Basic and acidic residues" evidence="2">
    <location>
        <begin position="1912"/>
        <end position="1922"/>
    </location>
</feature>
<dbReference type="InterPro" id="IPR040850">
    <property type="entry name" value="Knl1_RWD_C"/>
</dbReference>
<dbReference type="Pfam" id="PF18210">
    <property type="entry name" value="Knl1_RWD_C"/>
    <property type="match status" value="1"/>
</dbReference>
<dbReference type="PANTHER" id="PTHR16520:SF3">
    <property type="entry name" value="KINETOCHORE SCAFFOLD 1"/>
    <property type="match status" value="1"/>
</dbReference>
<dbReference type="RefSeq" id="XP_060031073.1">
    <property type="nucleotide sequence ID" value="XM_060175090.1"/>
</dbReference>
<dbReference type="InterPro" id="IPR037388">
    <property type="entry name" value="Blinkin"/>
</dbReference>
<proteinExistence type="predicted"/>
<dbReference type="Pfam" id="PF19221">
    <property type="entry name" value="MELT"/>
    <property type="match status" value="20"/>
</dbReference>
<dbReference type="CDD" id="cd21853">
    <property type="entry name" value="KNL1_NTD"/>
    <property type="match status" value="1"/>
</dbReference>
<dbReference type="CDD" id="cd22817">
    <property type="entry name" value="DRWD-N_Knl1"/>
    <property type="match status" value="1"/>
</dbReference>
<dbReference type="GeneID" id="103126858"/>
<dbReference type="CDD" id="cd22892">
    <property type="entry name" value="DRWD-C_Knl1"/>
    <property type="match status" value="1"/>
</dbReference>
<feature type="coiled-coil region" evidence="1">
    <location>
        <begin position="2164"/>
        <end position="2205"/>
    </location>
</feature>
<keyword evidence="1" id="KW-0175">Coiled coil</keyword>
<accession>A0ABM3W3D2</accession>
<feature type="region of interest" description="Disordered" evidence="2">
    <location>
        <begin position="1875"/>
        <end position="1922"/>
    </location>
</feature>
<dbReference type="PANTHER" id="PTHR16520">
    <property type="entry name" value="KINETOCHORE SCAFFOLD 1"/>
    <property type="match status" value="1"/>
</dbReference>
<feature type="region of interest" description="Disordered" evidence="2">
    <location>
        <begin position="531"/>
        <end position="555"/>
    </location>
</feature>
<evidence type="ECO:0000313" key="7">
    <source>
        <dbReference type="RefSeq" id="XP_060031074.1"/>
    </source>
</evidence>
<evidence type="ECO:0000259" key="3">
    <source>
        <dbReference type="Pfam" id="PF18210"/>
    </source>
</evidence>
<feature type="region of interest" description="Disordered" evidence="2">
    <location>
        <begin position="751"/>
        <end position="773"/>
    </location>
</feature>
<feature type="region of interest" description="Disordered" evidence="2">
    <location>
        <begin position="1"/>
        <end position="56"/>
    </location>
</feature>
<organism evidence="4 6">
    <name type="scientific">Erinaceus europaeus</name>
    <name type="common">Western European hedgehog</name>
    <dbReference type="NCBI Taxonomy" id="9365"/>
    <lineage>
        <taxon>Eukaryota</taxon>
        <taxon>Metazoa</taxon>
        <taxon>Chordata</taxon>
        <taxon>Craniata</taxon>
        <taxon>Vertebrata</taxon>
        <taxon>Euteleostomi</taxon>
        <taxon>Mammalia</taxon>
        <taxon>Eutheria</taxon>
        <taxon>Laurasiatheria</taxon>
        <taxon>Eulipotyphla</taxon>
        <taxon>Erinaceidae</taxon>
        <taxon>Erinaceinae</taxon>
        <taxon>Erinaceus</taxon>
    </lineage>
</organism>
<name>A0ABM3W3D2_ERIEU</name>
<dbReference type="Proteomes" id="UP001652624">
    <property type="component" value="Chromosome 16"/>
</dbReference>
<sequence>MNGISSAANEENDSTERPARRRRSSILKPPRSPLQDLGDGNEITQGPNAFRSRKSSRRVSFADTIKVFETELHMKTEKKSENSETEGRENVIFIQNKSPEDNNCEITGMNTLLCAPIQTQVQRRKISSTEHNYERTHPSDQTAIFPDENKMDFTASHTVMITNGLLACTKSEKSSKIDTTSFLANLKLHTEDSRMKKEPMFSLGQNSTSERKINFNDFKKRLEAGKFNACSSTGPDKENLEIPVYYKDSNRGSAIHQKHVAFNADENNSNMTKILREQDDVMNFTQCHTVNIQTLVPTPSKAHLREFKGDDTTICGNDCMDLTTNHTVQILPSADNLSELENQTHVLMDIATDYGTNTQGIKIIFKDKLNTSFQDPSLNPKGTSETALYACGQEDMEVTRSHTTAIDCKTVTTNEIFRPMDKTVMFVDDRDELEMTKSHTIFIDYQALEKTELPGTLNSELSEKKSLKKSKVVSIPAEESVFFPENGEGGDHSTAKVSQLTLPGVGSDNDPGKKVAALVGDGNMEVSQSAVGKSSRHVQNPEFLSELSQSQRRKSLRLKNDKTIVFSKDDDDMDITRSCTVEINHRPLLGEHNSHFVPLAGTLETALYACGQEDMEVTRSHTTAIDCKTVTTNEIVRPMDKTVMFVDDRDELEMTKSHTIFIDYQALEKTELPGTLNSELSEKKSLKKSKVVSIPAEESVFFPEDGEGGDHSTAKVSQLTLPGVGSDNDPGKKVAALVGDGNMEVSQSAVEKSSRHVQNPEFLSELSQSQRRKSLRLKNDKTIVFSKDDDDMDITRSCTVEVNHRPLLGEHNSHFVPLAGTLETALYACGQEDMEVTRSHTTAIDYKTVTTNEIVRPMDKTVMFVDDCDELEMTKSHTIFIDYQALEKTELPGTLNSELSEKKSLKKSKVVSIPAEESVFFPEDGEGGDHSTAKVSQLTLPGVGSDNDPGKKVAALVGDGNMEVSQSAVEKSSRHVQNPEFLSELSQSQRRKSLRLKNDKTIVFSNDDMDITRSCTVEINHRPLLGEHNSHFVPLAGTLETALYACGQEDMEVTRSHTTAIDCKTVTTNEIVRPMDKTVMFVDDRDELEMTKSHTIFIDYQALEKTELPGTLNSELSEKSLKKSKVVSIPAEESVFFPEDGEGGDYPTAKVSQLTLPGVGSDNDPGKKVAALVGDGNMEVSQSAVGKSSRDVQNPVFLSELSQSQRRKSLGLKNDKTVVFSKDDDDMDITRSCTVEVNHRPLLSEHNSHFVPLAGTLETALYACGQEDMEVTRSHTTAIDCKTVTTNEIFRPMDKTVMFVDDCDELEMTKSHTIFINYQALEKTELPGTLNSELSEKKSLKKSKVVSIPAEESVFFPENGEGGDHSTAKVSQLTLPGVGSDNDPGKKVAALVGDGNIEVFQSAVGKSSRDVQNPEFLSELSQSQRRKSLRFKNDKTIGSLKSDENDMDITKSCAVEINSSSDLEDKQDSHLLPLSVTSKTLLYTCGQDMELTRSHTAALQCETASIDKITIRPLDKTVMFVDNHNELQVTKSNTVFIDCQETEKLLYESTKLGITKSNTLSISFPTNSCSFKEMTNKQALDVEDKIIIHNKKNHRVLPFIPTNTLSKSQSEIEIKSHSNSVDKEVMGKVADQACTLEKAQLENYQLNRDNLLDISNLNSKQVSYNLEDPIIASNSGNISNIKPDLNNMDGKAKEFLDSQTVHVPPSSVLELISKANDTNIVQAAKVDTFNTESSKIKDDRAEENTTSCNEDANPIPLTAVVKDKMRRCSLGIFLPRLPNKKNVSVTGIDDLEQFPLDTTDLYHLETQPVSSKNTGTGFVVTKLDFSPSQYINEENLPIYPGEINSSDSISLELEEKALTETCQKEILPLENKMEETCNSQKRSWVPEEDDVQNEKKIRKSNTRVSDTAPDQISDHHTEGDTDKITNSALIKSLSRTPSSCSSSLDSLKADGTSLDCSTQHSSHMESQYLRDTICEDNLKEKLKDGKITLKEFLILLQVHILIQKPRQSSLPAKLTVNTPPTPEDMMLSQYVYRPKIQIYREDRDALHRKIEELNISALSQDKLLTDVNRDLWEKMRLYSDEELKAFGFYLNKIKSRFTKMTKVFTHQGKVTLYSKLVQSAQKEKEKLQMRINEMDNILQKIDKCLNDVEIETKSLEHEEKDSFMEEWGSEVKSAEKELEQLKTEEKELQRNLLELEVHKKQTLDQINLVRKQTNETEELLDQLSLSEWDIIEWNDDQAVFTFLYDTVELTMTFGEQVVGVPFLDKTFYRKIDNLNFQSLLDEDKAPLSTLLVHKLVFQYIMEQGSWKKKYTTQHQVPKMLQEISLVTSRCRLLGEEIEFLKRWGPNYNLMNIDVNNTELKLLFSSSAAFTKFEITLSLTANYPSVQLPLSIHIHLGDIGKDEITAVLSKVPQKDNYLKNVVKHIYQDLLQDCHFSP</sequence>
<evidence type="ECO:0000313" key="6">
    <source>
        <dbReference type="RefSeq" id="XP_060031073.1"/>
    </source>
</evidence>
<dbReference type="InterPro" id="IPR043651">
    <property type="entry name" value="KNL1_MELT_rpt"/>
</dbReference>
<dbReference type="RefSeq" id="XP_060031072.1">
    <property type="nucleotide sequence ID" value="XM_060175089.1"/>
</dbReference>
<dbReference type="RefSeq" id="XP_060031074.1">
    <property type="nucleotide sequence ID" value="XM_060175091.1"/>
</dbReference>
<feature type="domain" description="Knl1 C-terminal RWD" evidence="3">
    <location>
        <begin position="2180"/>
        <end position="2334"/>
    </location>
</feature>
<evidence type="ECO:0000256" key="2">
    <source>
        <dbReference type="SAM" id="MobiDB-lite"/>
    </source>
</evidence>
<evidence type="ECO:0000256" key="1">
    <source>
        <dbReference type="SAM" id="Coils"/>
    </source>
</evidence>